<keyword evidence="3" id="KW-1185">Reference proteome</keyword>
<comment type="caution">
    <text evidence="2">The sequence shown here is derived from an EMBL/GenBank/DDBJ whole genome shotgun (WGS) entry which is preliminary data.</text>
</comment>
<name>A0ABR2LLP8_9ASPA</name>
<evidence type="ECO:0000256" key="1">
    <source>
        <dbReference type="SAM" id="MobiDB-lite"/>
    </source>
</evidence>
<protein>
    <submittedName>
        <fullName evidence="2">Uncharacterized protein</fullName>
    </submittedName>
</protein>
<feature type="compositionally biased region" description="Low complexity" evidence="1">
    <location>
        <begin position="62"/>
        <end position="79"/>
    </location>
</feature>
<reference evidence="2 3" key="1">
    <citation type="journal article" date="2022" name="Nat. Plants">
        <title>Genomes of leafy and leafless Platanthera orchids illuminate the evolution of mycoheterotrophy.</title>
        <authorList>
            <person name="Li M.H."/>
            <person name="Liu K.W."/>
            <person name="Li Z."/>
            <person name="Lu H.C."/>
            <person name="Ye Q.L."/>
            <person name="Zhang D."/>
            <person name="Wang J.Y."/>
            <person name="Li Y.F."/>
            <person name="Zhong Z.M."/>
            <person name="Liu X."/>
            <person name="Yu X."/>
            <person name="Liu D.K."/>
            <person name="Tu X.D."/>
            <person name="Liu B."/>
            <person name="Hao Y."/>
            <person name="Liao X.Y."/>
            <person name="Jiang Y.T."/>
            <person name="Sun W.H."/>
            <person name="Chen J."/>
            <person name="Chen Y.Q."/>
            <person name="Ai Y."/>
            <person name="Zhai J.W."/>
            <person name="Wu S.S."/>
            <person name="Zhou Z."/>
            <person name="Hsiao Y.Y."/>
            <person name="Wu W.L."/>
            <person name="Chen Y.Y."/>
            <person name="Lin Y.F."/>
            <person name="Hsu J.L."/>
            <person name="Li C.Y."/>
            <person name="Wang Z.W."/>
            <person name="Zhao X."/>
            <person name="Zhong W.Y."/>
            <person name="Ma X.K."/>
            <person name="Ma L."/>
            <person name="Huang J."/>
            <person name="Chen G.Z."/>
            <person name="Huang M.Z."/>
            <person name="Huang L."/>
            <person name="Peng D.H."/>
            <person name="Luo Y.B."/>
            <person name="Zou S.Q."/>
            <person name="Chen S.P."/>
            <person name="Lan S."/>
            <person name="Tsai W.C."/>
            <person name="Van de Peer Y."/>
            <person name="Liu Z.J."/>
        </authorList>
    </citation>
    <scope>NUCLEOTIDE SEQUENCE [LARGE SCALE GENOMIC DNA]</scope>
    <source>
        <strain evidence="2">Lor288</strain>
    </source>
</reference>
<dbReference type="Proteomes" id="UP001412067">
    <property type="component" value="Unassembled WGS sequence"/>
</dbReference>
<dbReference type="EMBL" id="JBBWWR010000018">
    <property type="protein sequence ID" value="KAK8944062.1"/>
    <property type="molecule type" value="Genomic_DNA"/>
</dbReference>
<gene>
    <name evidence="2" type="ORF">KSP40_PGU015514</name>
</gene>
<feature type="region of interest" description="Disordered" evidence="1">
    <location>
        <begin position="60"/>
        <end position="96"/>
    </location>
</feature>
<evidence type="ECO:0000313" key="3">
    <source>
        <dbReference type="Proteomes" id="UP001412067"/>
    </source>
</evidence>
<evidence type="ECO:0000313" key="2">
    <source>
        <dbReference type="EMBL" id="KAK8944062.1"/>
    </source>
</evidence>
<organism evidence="2 3">
    <name type="scientific">Platanthera guangdongensis</name>
    <dbReference type="NCBI Taxonomy" id="2320717"/>
    <lineage>
        <taxon>Eukaryota</taxon>
        <taxon>Viridiplantae</taxon>
        <taxon>Streptophyta</taxon>
        <taxon>Embryophyta</taxon>
        <taxon>Tracheophyta</taxon>
        <taxon>Spermatophyta</taxon>
        <taxon>Magnoliopsida</taxon>
        <taxon>Liliopsida</taxon>
        <taxon>Asparagales</taxon>
        <taxon>Orchidaceae</taxon>
        <taxon>Orchidoideae</taxon>
        <taxon>Orchideae</taxon>
        <taxon>Orchidinae</taxon>
        <taxon>Platanthera</taxon>
    </lineage>
</organism>
<sequence>MICLSPSTVHDDRLNTYQAEKIGIKSTHLVQKGHLSSGSKIRRRHGWRDWILNMDQNRCNVEPESPSTTTSQQSLVSPLESITLTEHVESNGDTST</sequence>
<accession>A0ABR2LLP8</accession>
<proteinExistence type="predicted"/>